<organism evidence="1">
    <name type="scientific">bioreactor metagenome</name>
    <dbReference type="NCBI Taxonomy" id="1076179"/>
    <lineage>
        <taxon>unclassified sequences</taxon>
        <taxon>metagenomes</taxon>
        <taxon>ecological metagenomes</taxon>
    </lineage>
</organism>
<evidence type="ECO:0000313" key="1">
    <source>
        <dbReference type="EMBL" id="MPN41998.1"/>
    </source>
</evidence>
<dbReference type="AlphaFoldDB" id="A0A645HSH3"/>
<gene>
    <name evidence="1" type="ORF">SDC9_189554</name>
</gene>
<dbReference type="EMBL" id="VSSQ01099410">
    <property type="protein sequence ID" value="MPN41998.1"/>
    <property type="molecule type" value="Genomic_DNA"/>
</dbReference>
<sequence>MIFQRGTKRTFKAKTLMAGKNRNADINVLYDLFLPASGGHGGGAPCTEICSVSRRVRRSRQ</sequence>
<reference evidence="1" key="1">
    <citation type="submission" date="2019-08" db="EMBL/GenBank/DDBJ databases">
        <authorList>
            <person name="Kucharzyk K."/>
            <person name="Murdoch R.W."/>
            <person name="Higgins S."/>
            <person name="Loffler F."/>
        </authorList>
    </citation>
    <scope>NUCLEOTIDE SEQUENCE</scope>
</reference>
<protein>
    <submittedName>
        <fullName evidence="1">Uncharacterized protein</fullName>
    </submittedName>
</protein>
<name>A0A645HSH3_9ZZZZ</name>
<accession>A0A645HSH3</accession>
<proteinExistence type="predicted"/>
<comment type="caution">
    <text evidence="1">The sequence shown here is derived from an EMBL/GenBank/DDBJ whole genome shotgun (WGS) entry which is preliminary data.</text>
</comment>